<evidence type="ECO:0000256" key="4">
    <source>
        <dbReference type="ARBA" id="ARBA00022692"/>
    </source>
</evidence>
<feature type="transmembrane region" description="Helical" evidence="7">
    <location>
        <begin position="220"/>
        <end position="238"/>
    </location>
</feature>
<protein>
    <recommendedName>
        <fullName evidence="12">Prepilin peptidase</fullName>
    </recommendedName>
</protein>
<evidence type="ECO:0000256" key="7">
    <source>
        <dbReference type="SAM" id="Phobius"/>
    </source>
</evidence>
<reference evidence="10 11" key="1">
    <citation type="journal article" date="2016" name="Nat. Commun.">
        <title>Thousands of microbial genomes shed light on interconnected biogeochemical processes in an aquifer system.</title>
        <authorList>
            <person name="Anantharaman K."/>
            <person name="Brown C.T."/>
            <person name="Hug L.A."/>
            <person name="Sharon I."/>
            <person name="Castelle C.J."/>
            <person name="Probst A.J."/>
            <person name="Thomas B.C."/>
            <person name="Singh A."/>
            <person name="Wilkins M.J."/>
            <person name="Karaoz U."/>
            <person name="Brodie E.L."/>
            <person name="Williams K.H."/>
            <person name="Hubbard S.S."/>
            <person name="Banfield J.F."/>
        </authorList>
    </citation>
    <scope>NUCLEOTIDE SEQUENCE [LARGE SCALE GENOMIC DNA]</scope>
</reference>
<feature type="transmembrane region" description="Helical" evidence="7">
    <location>
        <begin position="146"/>
        <end position="166"/>
    </location>
</feature>
<dbReference type="InterPro" id="IPR050882">
    <property type="entry name" value="Prepilin_peptidase/N-MTase"/>
</dbReference>
<dbReference type="InterPro" id="IPR000045">
    <property type="entry name" value="Prepilin_IV_endopep_pep"/>
</dbReference>
<keyword evidence="6 7" id="KW-0472">Membrane</keyword>
<evidence type="ECO:0000256" key="1">
    <source>
        <dbReference type="ARBA" id="ARBA00004651"/>
    </source>
</evidence>
<feature type="transmembrane region" description="Helical" evidence="7">
    <location>
        <begin position="73"/>
        <end position="90"/>
    </location>
</feature>
<sequence length="249" mass="27781">MINVLFFIIGAVYGSFLNMLLWRLPRGRGFGGRSRCPLCQAQLAWHNLVPIFSFIFILGRCRACRARIPNRYLLVEIVSAVALGLFGFFAMPVLTIVPMLFGVYIAFTLLVLFFFDLYYFILPDVVMIPAILIVALYTIFVGANPIQHLVTALISGLFFGILYVASKGRWLGFGDVKLAILLGLVFGYPLSYLIIIASVWVGAITGLVMMALGKATMKKALPFGAFLCSVALIVLIFYDKLTYIEIFFR</sequence>
<proteinExistence type="inferred from homology"/>
<dbReference type="PANTHER" id="PTHR30487:SF0">
    <property type="entry name" value="PREPILIN LEADER PEPTIDASE_N-METHYLTRANSFERASE-RELATED"/>
    <property type="match status" value="1"/>
</dbReference>
<evidence type="ECO:0000256" key="3">
    <source>
        <dbReference type="ARBA" id="ARBA00022475"/>
    </source>
</evidence>
<name>A0A1F8H659_9BACT</name>
<dbReference type="GO" id="GO:0004190">
    <property type="term" value="F:aspartic-type endopeptidase activity"/>
    <property type="evidence" value="ECO:0007669"/>
    <property type="project" value="InterPro"/>
</dbReference>
<dbReference type="GO" id="GO:0005886">
    <property type="term" value="C:plasma membrane"/>
    <property type="evidence" value="ECO:0007669"/>
    <property type="project" value="UniProtKB-SubCell"/>
</dbReference>
<evidence type="ECO:0000256" key="2">
    <source>
        <dbReference type="ARBA" id="ARBA00005801"/>
    </source>
</evidence>
<gene>
    <name evidence="10" type="ORF">A3I39_02150</name>
</gene>
<dbReference type="EMBL" id="MGKW01000038">
    <property type="protein sequence ID" value="OGN33104.1"/>
    <property type="molecule type" value="Genomic_DNA"/>
</dbReference>
<keyword evidence="3" id="KW-1003">Cell membrane</keyword>
<feature type="transmembrane region" description="Helical" evidence="7">
    <location>
        <begin position="120"/>
        <end position="140"/>
    </location>
</feature>
<evidence type="ECO:0000259" key="8">
    <source>
        <dbReference type="Pfam" id="PF01478"/>
    </source>
</evidence>
<dbReference type="Gene3D" id="1.20.120.1220">
    <property type="match status" value="1"/>
</dbReference>
<evidence type="ECO:0000313" key="11">
    <source>
        <dbReference type="Proteomes" id="UP000178155"/>
    </source>
</evidence>
<feature type="transmembrane region" description="Helical" evidence="7">
    <location>
        <begin position="5"/>
        <end position="24"/>
    </location>
</feature>
<organism evidence="10 11">
    <name type="scientific">Candidatus Yanofskybacteria bacterium RIFCSPLOWO2_02_FULL_47_9b</name>
    <dbReference type="NCBI Taxonomy" id="1802708"/>
    <lineage>
        <taxon>Bacteria</taxon>
        <taxon>Candidatus Yanofskyibacteriota</taxon>
    </lineage>
</organism>
<keyword evidence="4 7" id="KW-0812">Transmembrane</keyword>
<feature type="transmembrane region" description="Helical" evidence="7">
    <location>
        <begin position="178"/>
        <end position="200"/>
    </location>
</feature>
<evidence type="ECO:0008006" key="12">
    <source>
        <dbReference type="Google" id="ProtNLM"/>
    </source>
</evidence>
<evidence type="ECO:0000256" key="5">
    <source>
        <dbReference type="ARBA" id="ARBA00022989"/>
    </source>
</evidence>
<evidence type="ECO:0000256" key="6">
    <source>
        <dbReference type="ARBA" id="ARBA00023136"/>
    </source>
</evidence>
<feature type="transmembrane region" description="Helical" evidence="7">
    <location>
        <begin position="96"/>
        <end position="115"/>
    </location>
</feature>
<evidence type="ECO:0000313" key="10">
    <source>
        <dbReference type="EMBL" id="OGN33104.1"/>
    </source>
</evidence>
<dbReference type="PANTHER" id="PTHR30487">
    <property type="entry name" value="TYPE 4 PREPILIN-LIKE PROTEINS LEADER PEPTIDE-PROCESSING ENZYME"/>
    <property type="match status" value="1"/>
</dbReference>
<dbReference type="Pfam" id="PF06750">
    <property type="entry name" value="A24_N_bact"/>
    <property type="match status" value="1"/>
</dbReference>
<accession>A0A1F8H659</accession>
<feature type="domain" description="Prepilin type IV endopeptidase peptidase" evidence="8">
    <location>
        <begin position="105"/>
        <end position="206"/>
    </location>
</feature>
<keyword evidence="5 7" id="KW-1133">Transmembrane helix</keyword>
<feature type="transmembrane region" description="Helical" evidence="7">
    <location>
        <begin position="44"/>
        <end position="61"/>
    </location>
</feature>
<comment type="subcellular location">
    <subcellularLocation>
        <location evidence="1">Cell membrane</location>
        <topology evidence="1">Multi-pass membrane protein</topology>
    </subcellularLocation>
</comment>
<feature type="domain" description="Prepilin peptidase A24 N-terminal" evidence="9">
    <location>
        <begin position="8"/>
        <end position="85"/>
    </location>
</feature>
<dbReference type="AlphaFoldDB" id="A0A1F8H659"/>
<dbReference type="Pfam" id="PF01478">
    <property type="entry name" value="Peptidase_A24"/>
    <property type="match status" value="1"/>
</dbReference>
<dbReference type="InterPro" id="IPR010627">
    <property type="entry name" value="Prepilin_pept_A24_N"/>
</dbReference>
<dbReference type="GO" id="GO:0006465">
    <property type="term" value="P:signal peptide processing"/>
    <property type="evidence" value="ECO:0007669"/>
    <property type="project" value="TreeGrafter"/>
</dbReference>
<dbReference type="Proteomes" id="UP000178155">
    <property type="component" value="Unassembled WGS sequence"/>
</dbReference>
<comment type="caution">
    <text evidence="10">The sequence shown here is derived from an EMBL/GenBank/DDBJ whole genome shotgun (WGS) entry which is preliminary data.</text>
</comment>
<comment type="similarity">
    <text evidence="2">Belongs to the peptidase A24 family.</text>
</comment>
<evidence type="ECO:0000259" key="9">
    <source>
        <dbReference type="Pfam" id="PF06750"/>
    </source>
</evidence>